<reference evidence="1 2" key="1">
    <citation type="submission" date="2021-05" db="EMBL/GenBank/DDBJ databases">
        <title>Roseococcus sp. XZZS9, whole genome shotgun sequencing project.</title>
        <authorList>
            <person name="Zhao G."/>
            <person name="Shen L."/>
        </authorList>
    </citation>
    <scope>NUCLEOTIDE SEQUENCE [LARGE SCALE GENOMIC DNA]</scope>
    <source>
        <strain evidence="1 2">XZZS9</strain>
    </source>
</reference>
<dbReference type="RefSeq" id="WP_213669912.1">
    <property type="nucleotide sequence ID" value="NZ_JAHCDA010000002.1"/>
</dbReference>
<name>A0ABS5QCS5_9PROT</name>
<evidence type="ECO:0000313" key="2">
    <source>
        <dbReference type="Proteomes" id="UP000766336"/>
    </source>
</evidence>
<gene>
    <name evidence="1" type="ORF">KHU32_09760</name>
</gene>
<evidence type="ECO:0000313" key="1">
    <source>
        <dbReference type="EMBL" id="MBS7811223.1"/>
    </source>
</evidence>
<accession>A0ABS5QCS5</accession>
<sequence>MVVRKRKVSAAQIAAALEEFGRTRHRCALLLADLPILGPHAKAVTDVMHAIDAFADLVTGDRAHFHARICSPPGPPKP</sequence>
<comment type="caution">
    <text evidence="1">The sequence shown here is derived from an EMBL/GenBank/DDBJ whole genome shotgun (WGS) entry which is preliminary data.</text>
</comment>
<dbReference type="Proteomes" id="UP000766336">
    <property type="component" value="Unassembled WGS sequence"/>
</dbReference>
<organism evidence="1 2">
    <name type="scientific">Roseococcus pinisoli</name>
    <dbReference type="NCBI Taxonomy" id="2835040"/>
    <lineage>
        <taxon>Bacteria</taxon>
        <taxon>Pseudomonadati</taxon>
        <taxon>Pseudomonadota</taxon>
        <taxon>Alphaproteobacteria</taxon>
        <taxon>Acetobacterales</taxon>
        <taxon>Roseomonadaceae</taxon>
        <taxon>Roseococcus</taxon>
    </lineage>
</organism>
<protein>
    <submittedName>
        <fullName evidence="1">Uncharacterized protein</fullName>
    </submittedName>
</protein>
<keyword evidence="2" id="KW-1185">Reference proteome</keyword>
<dbReference type="EMBL" id="JAHCDA010000002">
    <property type="protein sequence ID" value="MBS7811223.1"/>
    <property type="molecule type" value="Genomic_DNA"/>
</dbReference>
<proteinExistence type="predicted"/>